<accession>A0ABS9VD77</accession>
<sequence>MNKRSILLIVYLFFFVFSCDFYSREETTIEKKEEVFPSELEVISTRFRPGEILKNEPDSVVIGYNEALEKVKITIANGHSSFPGFTVDLISEAKQIVIQSRDFFSGSNLIFKIEGENSSGKIFTKEVNVDLFQQKKVFAGRVASMQLDKDGKTVWMTALEPNRLYKINSEDLTIEQKIDLPFSPHDVHVSPYDGLVYLTNYDYPEIWVLEYHNLNVVHKIPIFKEPIPFDHPDHPYILPYSVAFSKSGIGLVSFLSDGMSGGKIRIIDASKDYQIRNFEENTERIFESEFVTYNHVVEYVRTSADGNSIFIIPSAGNGNVLHIFDPKTEKVKNEEAPWRVAKGINPFKFHYLKDMFFHLSFLHQYLRLESGETSNNAGFLWSRYIDGDFANGEKDTQVFYILHNRLMVRYDFSKMNYTAVRVNAEHFRKMISLPFDRSFLFAALNEDPNKQGVIQTELIKMPRGWFSQNPLDFRE</sequence>
<dbReference type="SUPFAM" id="SSF75011">
    <property type="entry name" value="3-carboxy-cis,cis-mucoante lactonizing enzyme"/>
    <property type="match status" value="1"/>
</dbReference>
<dbReference type="EMBL" id="JAKZGO010000010">
    <property type="protein sequence ID" value="MCH7414392.1"/>
    <property type="molecule type" value="Genomic_DNA"/>
</dbReference>
<dbReference type="Gene3D" id="2.130.10.10">
    <property type="entry name" value="YVTN repeat-like/Quinoprotein amine dehydrogenase"/>
    <property type="match status" value="1"/>
</dbReference>
<evidence type="ECO:0000313" key="2">
    <source>
        <dbReference type="Proteomes" id="UP001165430"/>
    </source>
</evidence>
<name>A0ABS9VD77_9BACT</name>
<comment type="caution">
    <text evidence="1">The sequence shown here is derived from an EMBL/GenBank/DDBJ whole genome shotgun (WGS) entry which is preliminary data.</text>
</comment>
<organism evidence="1 2">
    <name type="scientific">Belliella alkalica</name>
    <dbReference type="NCBI Taxonomy" id="1730871"/>
    <lineage>
        <taxon>Bacteria</taxon>
        <taxon>Pseudomonadati</taxon>
        <taxon>Bacteroidota</taxon>
        <taxon>Cytophagia</taxon>
        <taxon>Cytophagales</taxon>
        <taxon>Cyclobacteriaceae</taxon>
        <taxon>Belliella</taxon>
    </lineage>
</organism>
<reference evidence="1" key="1">
    <citation type="submission" date="2022-03" db="EMBL/GenBank/DDBJ databases">
        <title>De novo assembled genomes of Belliella spp. (Cyclobacteriaceae) strains.</title>
        <authorList>
            <person name="Szabo A."/>
            <person name="Korponai K."/>
            <person name="Felfoldi T."/>
        </authorList>
    </citation>
    <scope>NUCLEOTIDE SEQUENCE</scope>
    <source>
        <strain evidence="1">DSM 111903</strain>
    </source>
</reference>
<gene>
    <name evidence="1" type="ORF">MM213_12910</name>
</gene>
<dbReference type="PROSITE" id="PS51257">
    <property type="entry name" value="PROKAR_LIPOPROTEIN"/>
    <property type="match status" value="1"/>
</dbReference>
<evidence type="ECO:0000313" key="1">
    <source>
        <dbReference type="EMBL" id="MCH7414392.1"/>
    </source>
</evidence>
<keyword evidence="2" id="KW-1185">Reference proteome</keyword>
<protein>
    <submittedName>
        <fullName evidence="1">Uncharacterized protein</fullName>
    </submittedName>
</protein>
<dbReference type="InterPro" id="IPR015943">
    <property type="entry name" value="WD40/YVTN_repeat-like_dom_sf"/>
</dbReference>
<dbReference type="Proteomes" id="UP001165430">
    <property type="component" value="Unassembled WGS sequence"/>
</dbReference>
<proteinExistence type="predicted"/>
<dbReference type="RefSeq" id="WP_241412815.1">
    <property type="nucleotide sequence ID" value="NZ_JAKZGO010000010.1"/>
</dbReference>